<dbReference type="Proteomes" id="UP000694388">
    <property type="component" value="Unplaced"/>
</dbReference>
<protein>
    <submittedName>
        <fullName evidence="4">FA core complex associated protein 24</fullName>
    </submittedName>
</protein>
<dbReference type="GO" id="GO:0003682">
    <property type="term" value="F:chromatin binding"/>
    <property type="evidence" value="ECO:0007669"/>
    <property type="project" value="TreeGrafter"/>
</dbReference>
<keyword evidence="2" id="KW-1133">Transmembrane helix</keyword>
<organism evidence="4 5">
    <name type="scientific">Eptatretus burgeri</name>
    <name type="common">Inshore hagfish</name>
    <dbReference type="NCBI Taxonomy" id="7764"/>
    <lineage>
        <taxon>Eukaryota</taxon>
        <taxon>Metazoa</taxon>
        <taxon>Chordata</taxon>
        <taxon>Craniata</taxon>
        <taxon>Vertebrata</taxon>
        <taxon>Cyclostomata</taxon>
        <taxon>Myxini</taxon>
        <taxon>Myxiniformes</taxon>
        <taxon>Myxinidae</taxon>
        <taxon>Eptatretinae</taxon>
        <taxon>Eptatretus</taxon>
    </lineage>
</organism>
<feature type="compositionally biased region" description="Pro residues" evidence="1">
    <location>
        <begin position="150"/>
        <end position="162"/>
    </location>
</feature>
<dbReference type="GeneTree" id="ENSGT00390000009456"/>
<reference evidence="4" key="1">
    <citation type="submission" date="2025-08" db="UniProtKB">
        <authorList>
            <consortium name="Ensembl"/>
        </authorList>
    </citation>
    <scope>IDENTIFICATION</scope>
</reference>
<name>A0A8C4Q3I4_EPTBU</name>
<evidence type="ECO:0000313" key="4">
    <source>
        <dbReference type="Ensembl" id="ENSEBUP00000009469.1"/>
    </source>
</evidence>
<dbReference type="Gene3D" id="3.40.50.10130">
    <property type="match status" value="1"/>
</dbReference>
<sequence length="194" mass="21929">MQQKSVTAQLGSAVPPGHVRTNEKWRGSMVVQSLQGKLRLLFEEQLGLVDFQLSNRSCILYISETDLVAGSAYKRKLVQFRKVRGLHLYWTFLVVYCVWIFFYTMSRLLFLFMLLFLLCSWKSTNTEWIRTKQWKAVGGWGRGGVTSRADPPPPPPPPPPPTGVGWGDRGTLCSHSLIFPPKPGTQCEVSCCHV</sequence>
<dbReference type="PANTHER" id="PTHR31786:SF2">
    <property type="entry name" value="FANCONI ANEMIA CORE COMPLEX-ASSOCIATED PROTEIN 24"/>
    <property type="match status" value="1"/>
</dbReference>
<keyword evidence="2" id="KW-0472">Membrane</keyword>
<dbReference type="GO" id="GO:0036297">
    <property type="term" value="P:interstrand cross-link repair"/>
    <property type="evidence" value="ECO:0007669"/>
    <property type="project" value="InterPro"/>
</dbReference>
<evidence type="ECO:0000256" key="2">
    <source>
        <dbReference type="SAM" id="Phobius"/>
    </source>
</evidence>
<dbReference type="Pfam" id="PF17949">
    <property type="entry name" value="PND"/>
    <property type="match status" value="1"/>
</dbReference>
<keyword evidence="2" id="KW-0812">Transmembrane</keyword>
<feature type="domain" description="Fanconi anemia core complex-associated protein 24 pseudonuclease" evidence="3">
    <location>
        <begin position="13"/>
        <end position="86"/>
    </location>
</feature>
<reference evidence="4" key="2">
    <citation type="submission" date="2025-09" db="UniProtKB">
        <authorList>
            <consortium name="Ensembl"/>
        </authorList>
    </citation>
    <scope>IDENTIFICATION</scope>
</reference>
<feature type="transmembrane region" description="Helical" evidence="2">
    <location>
        <begin position="83"/>
        <end position="102"/>
    </location>
</feature>
<dbReference type="Ensembl" id="ENSEBUT00000009994.1">
    <property type="protein sequence ID" value="ENSEBUP00000009469.1"/>
    <property type="gene ID" value="ENSEBUG00000006096.1"/>
</dbReference>
<feature type="region of interest" description="Disordered" evidence="1">
    <location>
        <begin position="143"/>
        <end position="164"/>
    </location>
</feature>
<proteinExistence type="predicted"/>
<dbReference type="InterPro" id="IPR026985">
    <property type="entry name" value="FAAP24"/>
</dbReference>
<dbReference type="InterPro" id="IPR040646">
    <property type="entry name" value="PND"/>
</dbReference>
<dbReference type="PANTHER" id="PTHR31786">
    <property type="entry name" value="FANCONI ANEMIA CORE COMPLEX-ASSOCIATED PROTEIN 24"/>
    <property type="match status" value="1"/>
</dbReference>
<dbReference type="AlphaFoldDB" id="A0A8C4Q3I4"/>
<accession>A0A8C4Q3I4</accession>
<keyword evidence="5" id="KW-1185">Reference proteome</keyword>
<evidence type="ECO:0000256" key="1">
    <source>
        <dbReference type="SAM" id="MobiDB-lite"/>
    </source>
</evidence>
<dbReference type="GO" id="GO:0043240">
    <property type="term" value="C:Fanconi anaemia nuclear complex"/>
    <property type="evidence" value="ECO:0007669"/>
    <property type="project" value="InterPro"/>
</dbReference>
<evidence type="ECO:0000313" key="5">
    <source>
        <dbReference type="Proteomes" id="UP000694388"/>
    </source>
</evidence>
<evidence type="ECO:0000259" key="3">
    <source>
        <dbReference type="Pfam" id="PF17949"/>
    </source>
</evidence>